<evidence type="ECO:0000313" key="3">
    <source>
        <dbReference type="EMBL" id="EFO78257.1"/>
    </source>
</evidence>
<dbReference type="Proteomes" id="UP000003457">
    <property type="component" value="Unassembled WGS sequence"/>
</dbReference>
<accession>A0AB72Z5E7</accession>
<dbReference type="GO" id="GO:0080120">
    <property type="term" value="P:CAAX-box protein maturation"/>
    <property type="evidence" value="ECO:0007669"/>
    <property type="project" value="UniProtKB-ARBA"/>
</dbReference>
<feature type="transmembrane region" description="Helical" evidence="1">
    <location>
        <begin position="95"/>
        <end position="116"/>
    </location>
</feature>
<gene>
    <name evidence="3" type="ORF">HMPREF9003_2128</name>
</gene>
<feature type="transmembrane region" description="Helical" evidence="1">
    <location>
        <begin position="128"/>
        <end position="150"/>
    </location>
</feature>
<dbReference type="Pfam" id="PF02517">
    <property type="entry name" value="Rce1-like"/>
    <property type="match status" value="1"/>
</dbReference>
<feature type="transmembrane region" description="Helical" evidence="1">
    <location>
        <begin position="251"/>
        <end position="269"/>
    </location>
</feature>
<dbReference type="AlphaFoldDB" id="A0AB72Z5E7"/>
<feature type="transmembrane region" description="Helical" evidence="1">
    <location>
        <begin position="215"/>
        <end position="231"/>
    </location>
</feature>
<keyword evidence="3" id="KW-0645">Protease</keyword>
<dbReference type="RefSeq" id="WP_003844035.1">
    <property type="nucleotide sequence ID" value="NZ_AEHJ01000009.1"/>
</dbReference>
<evidence type="ECO:0000256" key="1">
    <source>
        <dbReference type="SAM" id="Phobius"/>
    </source>
</evidence>
<organism evidence="3 4">
    <name type="scientific">Bifidobacterium dentium JCVIHMP022</name>
    <dbReference type="NCBI Taxonomy" id="553191"/>
    <lineage>
        <taxon>Bacteria</taxon>
        <taxon>Bacillati</taxon>
        <taxon>Actinomycetota</taxon>
        <taxon>Actinomycetes</taxon>
        <taxon>Bifidobacteriales</taxon>
        <taxon>Bifidobacteriaceae</taxon>
        <taxon>Bifidobacterium</taxon>
    </lineage>
</organism>
<reference evidence="3 4" key="1">
    <citation type="submission" date="2010-10" db="EMBL/GenBank/DDBJ databases">
        <authorList>
            <person name="Durkin A.S."/>
            <person name="Madupu R."/>
            <person name="Torralba M."/>
            <person name="Gillis M."/>
            <person name="Methe B."/>
            <person name="Sutton G."/>
            <person name="Nelson K.E."/>
        </authorList>
    </citation>
    <scope>NUCLEOTIDE SEQUENCE [LARGE SCALE GENOMIC DNA]</scope>
    <source>
        <strain evidence="3 4">JCVIHMP022</strain>
    </source>
</reference>
<dbReference type="GO" id="GO:0006508">
    <property type="term" value="P:proteolysis"/>
    <property type="evidence" value="ECO:0007669"/>
    <property type="project" value="UniProtKB-KW"/>
</dbReference>
<sequence length="291" mass="32398">MRREMQCNWSETHPVAHALVVVAAAMALAGIVETFIEAIAGGVAAMVVYGSVDRAYMGNMGLISTVITMVSHIVVLLLYWLIFRRDLRGFFNARRFGEFVLLGWSVLAIGAFNLISEILEHESYGNPGVALLMGMQPGICEEIMLRVIPISLVMRSKERERLVIPVVVFTSLLFGLWHGFNILSGANPVTTLFQVIYATGVGFLFAAIYLRTGDIWITMFLHAITDTVYFLGAEAQSGDAILSQSTSFSDAVILLAYAVLYFANAFYVFRKSRRIEISDTWSRIWKVKTES</sequence>
<comment type="caution">
    <text evidence="3">The sequence shown here is derived from an EMBL/GenBank/DDBJ whole genome shotgun (WGS) entry which is preliminary data.</text>
</comment>
<name>A0AB72Z5E7_9BIFI</name>
<keyword evidence="1" id="KW-0812">Transmembrane</keyword>
<dbReference type="InterPro" id="IPR003675">
    <property type="entry name" value="Rce1/LyrA-like_dom"/>
</dbReference>
<feature type="transmembrane region" description="Helical" evidence="1">
    <location>
        <begin position="162"/>
        <end position="180"/>
    </location>
</feature>
<feature type="transmembrane region" description="Helical" evidence="1">
    <location>
        <begin position="61"/>
        <end position="83"/>
    </location>
</feature>
<dbReference type="GO" id="GO:0004175">
    <property type="term" value="F:endopeptidase activity"/>
    <property type="evidence" value="ECO:0007669"/>
    <property type="project" value="UniProtKB-ARBA"/>
</dbReference>
<evidence type="ECO:0000259" key="2">
    <source>
        <dbReference type="Pfam" id="PF02517"/>
    </source>
</evidence>
<keyword evidence="3" id="KW-0378">Hydrolase</keyword>
<protein>
    <submittedName>
        <fullName evidence="3">CAAX amino terminal protease family protein</fullName>
    </submittedName>
</protein>
<feature type="transmembrane region" description="Helical" evidence="1">
    <location>
        <begin position="20"/>
        <end position="49"/>
    </location>
</feature>
<evidence type="ECO:0000313" key="4">
    <source>
        <dbReference type="Proteomes" id="UP000003457"/>
    </source>
</evidence>
<dbReference type="EMBL" id="AEHJ01000009">
    <property type="protein sequence ID" value="EFO78257.1"/>
    <property type="molecule type" value="Genomic_DNA"/>
</dbReference>
<feature type="domain" description="CAAX prenyl protease 2/Lysostaphin resistance protein A-like" evidence="2">
    <location>
        <begin position="129"/>
        <end position="227"/>
    </location>
</feature>
<proteinExistence type="predicted"/>
<keyword evidence="1" id="KW-0472">Membrane</keyword>
<feature type="transmembrane region" description="Helical" evidence="1">
    <location>
        <begin position="192"/>
        <end position="210"/>
    </location>
</feature>
<keyword evidence="1" id="KW-1133">Transmembrane helix</keyword>